<accession>A0A1C6G085</accession>
<proteinExistence type="predicted"/>
<protein>
    <recommendedName>
        <fullName evidence="2">HTH cro/C1-type domain-containing protein</fullName>
    </recommendedName>
</protein>
<sequence>MKGKKYALLQKEMVQQDLTRKELGYHLNLSESAITSRLIGRQDWRDSEQYKVLDFLGLPHNKKHLYFPPGGITEDDADAPITQKLTPKQLLLQLAKGCVEMVEGMP</sequence>
<name>A0A1C6G085_9FIRM</name>
<dbReference type="InterPro" id="IPR010982">
    <property type="entry name" value="Lambda_DNA-bd_dom_sf"/>
</dbReference>
<reference evidence="1" key="1">
    <citation type="submission" date="2015-09" db="EMBL/GenBank/DDBJ databases">
        <authorList>
            <consortium name="Pathogen Informatics"/>
        </authorList>
    </citation>
    <scope>NUCLEOTIDE SEQUENCE</scope>
    <source>
        <strain evidence="1">2789STDY5834896</strain>
    </source>
</reference>
<dbReference type="SUPFAM" id="SSF47413">
    <property type="entry name" value="lambda repressor-like DNA-binding domains"/>
    <property type="match status" value="1"/>
</dbReference>
<evidence type="ECO:0000313" key="1">
    <source>
        <dbReference type="EMBL" id="SCJ38686.1"/>
    </source>
</evidence>
<evidence type="ECO:0008006" key="2">
    <source>
        <dbReference type="Google" id="ProtNLM"/>
    </source>
</evidence>
<gene>
    <name evidence="1" type="ORF">SAMEA3545359_00176</name>
</gene>
<dbReference type="AlphaFoldDB" id="A0A1C6G085"/>
<dbReference type="GO" id="GO:0003677">
    <property type="term" value="F:DNA binding"/>
    <property type="evidence" value="ECO:0007669"/>
    <property type="project" value="InterPro"/>
</dbReference>
<dbReference type="EMBL" id="FMHG01000001">
    <property type="protein sequence ID" value="SCJ38686.1"/>
    <property type="molecule type" value="Genomic_DNA"/>
</dbReference>
<organism evidence="1">
    <name type="scientific">uncultured Anaerotruncus sp</name>
    <dbReference type="NCBI Taxonomy" id="905011"/>
    <lineage>
        <taxon>Bacteria</taxon>
        <taxon>Bacillati</taxon>
        <taxon>Bacillota</taxon>
        <taxon>Clostridia</taxon>
        <taxon>Eubacteriales</taxon>
        <taxon>Oscillospiraceae</taxon>
        <taxon>Anaerotruncus</taxon>
        <taxon>environmental samples</taxon>
    </lineage>
</organism>